<feature type="compositionally biased region" description="Low complexity" evidence="1">
    <location>
        <begin position="120"/>
        <end position="136"/>
    </location>
</feature>
<protein>
    <submittedName>
        <fullName evidence="2">Uncharacterized protein</fullName>
    </submittedName>
</protein>
<organism evidence="2 3">
    <name type="scientific">Gossypium barbadense</name>
    <name type="common">Sea Island cotton</name>
    <name type="synonym">Hibiscus barbadensis</name>
    <dbReference type="NCBI Taxonomy" id="3634"/>
    <lineage>
        <taxon>Eukaryota</taxon>
        <taxon>Viridiplantae</taxon>
        <taxon>Streptophyta</taxon>
        <taxon>Embryophyta</taxon>
        <taxon>Tracheophyta</taxon>
        <taxon>Spermatophyta</taxon>
        <taxon>Magnoliopsida</taxon>
        <taxon>eudicotyledons</taxon>
        <taxon>Gunneridae</taxon>
        <taxon>Pentapetalae</taxon>
        <taxon>rosids</taxon>
        <taxon>malvids</taxon>
        <taxon>Malvales</taxon>
        <taxon>Malvaceae</taxon>
        <taxon>Malvoideae</taxon>
        <taxon>Gossypium</taxon>
    </lineage>
</organism>
<dbReference type="AlphaFoldDB" id="A0A2P5XUK5"/>
<name>A0A2P5XUK5_GOSBA</name>
<gene>
    <name evidence="2" type="ORF">GOBAR_AA13607</name>
</gene>
<dbReference type="Proteomes" id="UP000239757">
    <property type="component" value="Unassembled WGS sequence"/>
</dbReference>
<feature type="region of interest" description="Disordered" evidence="1">
    <location>
        <begin position="107"/>
        <end position="162"/>
    </location>
</feature>
<sequence>MVVKGFSLEYNILAHEVGPGRSPSVVDSSVQQTASPLSPGSSLTPGLLAHTSGPDQSLVVPGSCPSPTCSSSPSRPARVVHHQSALPMVVKGFSLEYNILAHEVGPGRSPSVVDSSVQQTASPLSPGSSLTPGLLAHTSGPDQSLVVPGSCPSPTCSSSPSR</sequence>
<proteinExistence type="predicted"/>
<accession>A0A2P5XUK5</accession>
<feature type="compositionally biased region" description="Low complexity" evidence="1">
    <location>
        <begin position="33"/>
        <end position="49"/>
    </location>
</feature>
<reference evidence="2 3" key="1">
    <citation type="submission" date="2015-01" db="EMBL/GenBank/DDBJ databases">
        <title>Genome of allotetraploid Gossypium barbadense reveals genomic plasticity and fiber elongation in cotton evolution.</title>
        <authorList>
            <person name="Chen X."/>
            <person name="Liu X."/>
            <person name="Zhao B."/>
            <person name="Zheng H."/>
            <person name="Hu Y."/>
            <person name="Lu G."/>
            <person name="Yang C."/>
            <person name="Chen J."/>
            <person name="Shan C."/>
            <person name="Zhang L."/>
            <person name="Zhou Y."/>
            <person name="Wang L."/>
            <person name="Guo W."/>
            <person name="Bai Y."/>
            <person name="Ruan J."/>
            <person name="Shangguan X."/>
            <person name="Mao Y."/>
            <person name="Jiang J."/>
            <person name="Zhu Y."/>
            <person name="Lei J."/>
            <person name="Kang H."/>
            <person name="Chen S."/>
            <person name="He X."/>
            <person name="Wang R."/>
            <person name="Wang Y."/>
            <person name="Chen J."/>
            <person name="Wang L."/>
            <person name="Yu S."/>
            <person name="Wang B."/>
            <person name="Wei J."/>
            <person name="Song S."/>
            <person name="Lu X."/>
            <person name="Gao Z."/>
            <person name="Gu W."/>
            <person name="Deng X."/>
            <person name="Ma D."/>
            <person name="Wang S."/>
            <person name="Liang W."/>
            <person name="Fang L."/>
            <person name="Cai C."/>
            <person name="Zhu X."/>
            <person name="Zhou B."/>
            <person name="Zhang Y."/>
            <person name="Chen Z."/>
            <person name="Xu S."/>
            <person name="Zhu R."/>
            <person name="Wang S."/>
            <person name="Zhang T."/>
            <person name="Zhao G."/>
        </authorList>
    </citation>
    <scope>NUCLEOTIDE SEQUENCE [LARGE SCALE GENOMIC DNA]</scope>
    <source>
        <strain evidence="3">cv. Xinhai21</strain>
        <tissue evidence="2">Leaf</tissue>
    </source>
</reference>
<dbReference type="EMBL" id="KZ664194">
    <property type="protein sequence ID" value="PPS07035.1"/>
    <property type="molecule type" value="Genomic_DNA"/>
</dbReference>
<evidence type="ECO:0000313" key="3">
    <source>
        <dbReference type="Proteomes" id="UP000239757"/>
    </source>
</evidence>
<evidence type="ECO:0000256" key="1">
    <source>
        <dbReference type="SAM" id="MobiDB-lite"/>
    </source>
</evidence>
<feature type="region of interest" description="Disordered" evidence="1">
    <location>
        <begin position="20"/>
        <end position="55"/>
    </location>
</feature>
<feature type="compositionally biased region" description="Low complexity" evidence="1">
    <location>
        <begin position="148"/>
        <end position="162"/>
    </location>
</feature>
<evidence type="ECO:0000313" key="2">
    <source>
        <dbReference type="EMBL" id="PPS07035.1"/>
    </source>
</evidence>